<dbReference type="Pfam" id="PF18052">
    <property type="entry name" value="Rx_N"/>
    <property type="match status" value="1"/>
</dbReference>
<evidence type="ECO:0000259" key="9">
    <source>
        <dbReference type="Pfam" id="PF18052"/>
    </source>
</evidence>
<reference evidence="12 13" key="1">
    <citation type="journal article" date="2009" name="Nature">
        <title>The Sorghum bicolor genome and the diversification of grasses.</title>
        <authorList>
            <person name="Paterson A.H."/>
            <person name="Bowers J.E."/>
            <person name="Bruggmann R."/>
            <person name="Dubchak I."/>
            <person name="Grimwood J."/>
            <person name="Gundlach H."/>
            <person name="Haberer G."/>
            <person name="Hellsten U."/>
            <person name="Mitros T."/>
            <person name="Poliakov A."/>
            <person name="Schmutz J."/>
            <person name="Spannagl M."/>
            <person name="Tang H."/>
            <person name="Wang X."/>
            <person name="Wicker T."/>
            <person name="Bharti A.K."/>
            <person name="Chapman J."/>
            <person name="Feltus F.A."/>
            <person name="Gowik U."/>
            <person name="Grigoriev I.V."/>
            <person name="Lyons E."/>
            <person name="Maher C.A."/>
            <person name="Martis M."/>
            <person name="Narechania A."/>
            <person name="Otillar R.P."/>
            <person name="Penning B.W."/>
            <person name="Salamov A.A."/>
            <person name="Wang Y."/>
            <person name="Zhang L."/>
            <person name="Carpita N.C."/>
            <person name="Freeling M."/>
            <person name="Gingle A.R."/>
            <person name="Hash C.T."/>
            <person name="Keller B."/>
            <person name="Klein P."/>
            <person name="Kresovich S."/>
            <person name="McCann M.C."/>
            <person name="Ming R."/>
            <person name="Peterson D.G."/>
            <person name="Mehboob-ur-Rahman"/>
            <person name="Ware D."/>
            <person name="Westhoff P."/>
            <person name="Mayer K.F."/>
            <person name="Messing J."/>
            <person name="Rokhsar D.S."/>
        </authorList>
    </citation>
    <scope>NUCLEOTIDE SEQUENCE [LARGE SCALE GENOMIC DNA]</scope>
    <source>
        <strain evidence="13">cv. BTx623</strain>
    </source>
</reference>
<dbReference type="Pfam" id="PF23598">
    <property type="entry name" value="LRR_14"/>
    <property type="match status" value="1"/>
</dbReference>
<evidence type="ECO:0000256" key="5">
    <source>
        <dbReference type="ARBA" id="ARBA00022821"/>
    </source>
</evidence>
<dbReference type="Gramene" id="EES16394">
    <property type="protein sequence ID" value="EES16394"/>
    <property type="gene ID" value="SORBI_3008G174200"/>
</dbReference>
<dbReference type="InterPro" id="IPR041118">
    <property type="entry name" value="Rx_N"/>
</dbReference>
<dbReference type="PANTHER" id="PTHR23155">
    <property type="entry name" value="DISEASE RESISTANCE PROTEIN RP"/>
    <property type="match status" value="1"/>
</dbReference>
<feature type="domain" description="Disease resistance R13L4/SHOC-2-like LRR" evidence="11">
    <location>
        <begin position="582"/>
        <end position="947"/>
    </location>
</feature>
<dbReference type="STRING" id="4558.C5YSD7"/>
<dbReference type="CDD" id="cd14798">
    <property type="entry name" value="RX-CC_like"/>
    <property type="match status" value="1"/>
</dbReference>
<organism evidence="12 13">
    <name type="scientific">Sorghum bicolor</name>
    <name type="common">Sorghum</name>
    <name type="synonym">Sorghum vulgare</name>
    <dbReference type="NCBI Taxonomy" id="4558"/>
    <lineage>
        <taxon>Eukaryota</taxon>
        <taxon>Viridiplantae</taxon>
        <taxon>Streptophyta</taxon>
        <taxon>Embryophyta</taxon>
        <taxon>Tracheophyta</taxon>
        <taxon>Spermatophyta</taxon>
        <taxon>Magnoliopsida</taxon>
        <taxon>Liliopsida</taxon>
        <taxon>Poales</taxon>
        <taxon>Poaceae</taxon>
        <taxon>PACMAD clade</taxon>
        <taxon>Panicoideae</taxon>
        <taxon>Andropogonodae</taxon>
        <taxon>Andropogoneae</taxon>
        <taxon>Sorghinae</taxon>
        <taxon>Sorghum</taxon>
    </lineage>
</organism>
<reference evidence="13" key="2">
    <citation type="journal article" date="2018" name="Plant J.">
        <title>The Sorghum bicolor reference genome: improved assembly, gene annotations, a transcriptome atlas, and signatures of genome organization.</title>
        <authorList>
            <person name="McCormick R.F."/>
            <person name="Truong S.K."/>
            <person name="Sreedasyam A."/>
            <person name="Jenkins J."/>
            <person name="Shu S."/>
            <person name="Sims D."/>
            <person name="Kennedy M."/>
            <person name="Amirebrahimi M."/>
            <person name="Weers B.D."/>
            <person name="McKinley B."/>
            <person name="Mattison A."/>
            <person name="Morishige D.T."/>
            <person name="Grimwood J."/>
            <person name="Schmutz J."/>
            <person name="Mullet J.E."/>
        </authorList>
    </citation>
    <scope>NUCLEOTIDE SEQUENCE [LARGE SCALE GENOMIC DNA]</scope>
    <source>
        <strain evidence="13">cv. BTx623</strain>
    </source>
</reference>
<dbReference type="Gene3D" id="3.40.50.300">
    <property type="entry name" value="P-loop containing nucleotide triphosphate hydrolases"/>
    <property type="match status" value="1"/>
</dbReference>
<dbReference type="SUPFAM" id="SSF52540">
    <property type="entry name" value="P-loop containing nucleoside triphosphate hydrolases"/>
    <property type="match status" value="1"/>
</dbReference>
<dbReference type="OrthoDB" id="6161812at2759"/>
<feature type="region of interest" description="Disordered" evidence="7">
    <location>
        <begin position="140"/>
        <end position="194"/>
    </location>
</feature>
<dbReference type="Pfam" id="PF23559">
    <property type="entry name" value="WHD_DRP"/>
    <property type="match status" value="1"/>
</dbReference>
<feature type="compositionally biased region" description="Pro residues" evidence="7">
    <location>
        <begin position="149"/>
        <end position="164"/>
    </location>
</feature>
<dbReference type="InterPro" id="IPR038005">
    <property type="entry name" value="RX-like_CC"/>
</dbReference>
<dbReference type="HOGENOM" id="CLU_000837_25_2_1"/>
<evidence type="ECO:0000313" key="12">
    <source>
        <dbReference type="EMBL" id="EES16394.1"/>
    </source>
</evidence>
<evidence type="ECO:0000259" key="10">
    <source>
        <dbReference type="Pfam" id="PF23559"/>
    </source>
</evidence>
<dbReference type="Gene3D" id="1.10.10.10">
    <property type="entry name" value="Winged helix-like DNA-binding domain superfamily/Winged helix DNA-binding domain"/>
    <property type="match status" value="1"/>
</dbReference>
<dbReference type="InterPro" id="IPR036388">
    <property type="entry name" value="WH-like_DNA-bd_sf"/>
</dbReference>
<evidence type="ECO:0000313" key="13">
    <source>
        <dbReference type="Proteomes" id="UP000000768"/>
    </source>
</evidence>
<evidence type="ECO:0008006" key="14">
    <source>
        <dbReference type="Google" id="ProtNLM"/>
    </source>
</evidence>
<evidence type="ECO:0000259" key="8">
    <source>
        <dbReference type="Pfam" id="PF00931"/>
    </source>
</evidence>
<gene>
    <name evidence="12" type="ORF">SORBI_3008G174200</name>
</gene>
<dbReference type="InterPro" id="IPR032675">
    <property type="entry name" value="LRR_dom_sf"/>
</dbReference>
<dbReference type="Gene3D" id="1.20.5.4130">
    <property type="match status" value="1"/>
</dbReference>
<comment type="similarity">
    <text evidence="1">Belongs to the disease resistance NB-LRR family.</text>
</comment>
<evidence type="ECO:0000256" key="7">
    <source>
        <dbReference type="SAM" id="MobiDB-lite"/>
    </source>
</evidence>
<evidence type="ECO:0000259" key="11">
    <source>
        <dbReference type="Pfam" id="PF23598"/>
    </source>
</evidence>
<dbReference type="AlphaFoldDB" id="C5YSD7"/>
<dbReference type="InterPro" id="IPR058922">
    <property type="entry name" value="WHD_DRP"/>
</dbReference>
<protein>
    <recommendedName>
        <fullName evidence="14">NB-ARC domain-containing protein</fullName>
    </recommendedName>
</protein>
<keyword evidence="5" id="KW-0611">Plant defense</keyword>
<dbReference type="EMBL" id="CM000767">
    <property type="protein sequence ID" value="EES16394.1"/>
    <property type="molecule type" value="Genomic_DNA"/>
</dbReference>
<dbReference type="KEGG" id="sbi:8084461"/>
<keyword evidence="2" id="KW-0433">Leucine-rich repeat</keyword>
<sequence length="1037" mass="115117">MESAAASAFLKSVMGRLFLLLEKEYNKHSGLAQEAQSIQQDLRMIGAAMDDQLRTLGRHQRPAIARVYSEEILDLAHDIEDCVDRFTHRLSCKQKRGGSGAASSLARRVAHGLRKVQSRSSYADEIQKLKRRLKEAHQRVINNSVPLPVGQPRPQPNGGSPPPSSMVQAALDSSSSSSSSSNSKPCRRVTRNPVGIDKPMEELLSLLHEVDGEPQQLRVISIVGFGGLGKTTLARAVYDSPHAKETFHCRAWVSTAGATSPEISISQRIKAVLRDILQQVVPKDTMEMDVDSNHLEASLKEYLSDKRYLIVIDDVQMDEWRTVNSAFLGSNNRSSRIILTTSIQSVANICSHGNGYVYQMSTLGEQDSKKIAFPGTTSPELEHGSAALLRKCDGLPLALDSVSDYLKSSSEPTGELCAKLCRNLGSHLKENHDSFSDLSKVLYDNYDSLSGYALSCFLYLGIFPSNRPLKRKVVTRRWLAEGYARSQCLRGEQDIADDNFNKLVDWNIIRPIDTRNNSQVKTCKAHGIMHEFVLHMSQSFIMTLSPDHPRISANANNARHLSVHDGKLAAECVASDVDPSRVRSLTVFGDAGGAISYVRKCKLIRVLDLEECSDLKDNDLKHISKLWHLKYLSLGDTIGELPRCIDGLHCLETLDLRRTKIKSLPIEAIQLPHLTHLFGKLMLDKDDLKNVNKMSKLDTFLSGKHCNLQTLAGFVTDDSKGVLRLIVGMDKLRKVKIWCKRLSNGSSYISDLSKAIQKLAKVPMDRHNECSLSLVSEEPREDFLSSLSLEECSEGSTYGLRSLKLHGKLLRLPPFVTLLPGLTDLCISSATLTLDLLSALPNLDRLLYLKLSADRLEDFEIKRGAFPSLRRLCIQVRSLASALPTIEQGAMPNLVSLQLLYRGLVGLSGINIRNLKHLKEVTIDAEATAQTRQDWEHAAKNHPNRPRVMLVRTTNPIENEELGPCAMTEKRKRCPVTQPSLDDGLDSSLKKMRISESSARTPCDFVHPVMGRATIAASSIPLHSDESPGWMQQPSHP</sequence>
<dbReference type="FunCoup" id="C5YSD7">
    <property type="interactions" value="806"/>
</dbReference>
<feature type="domain" description="NB-ARC" evidence="8">
    <location>
        <begin position="197"/>
        <end position="369"/>
    </location>
</feature>
<evidence type="ECO:0000256" key="6">
    <source>
        <dbReference type="ARBA" id="ARBA00023054"/>
    </source>
</evidence>
<dbReference type="GO" id="GO:0043531">
    <property type="term" value="F:ADP binding"/>
    <property type="evidence" value="ECO:0007669"/>
    <property type="project" value="InterPro"/>
</dbReference>
<feature type="domain" description="Disease resistance N-terminal" evidence="9">
    <location>
        <begin position="9"/>
        <end position="99"/>
    </location>
</feature>
<dbReference type="OMA" id="ECNDFAD"/>
<dbReference type="SUPFAM" id="SSF52058">
    <property type="entry name" value="L domain-like"/>
    <property type="match status" value="1"/>
</dbReference>
<dbReference type="InterPro" id="IPR027417">
    <property type="entry name" value="P-loop_NTPase"/>
</dbReference>
<keyword evidence="6" id="KW-0175">Coiled coil</keyword>
<dbReference type="InterPro" id="IPR044974">
    <property type="entry name" value="Disease_R_plants"/>
</dbReference>
<dbReference type="InterPro" id="IPR055414">
    <property type="entry name" value="LRR_R13L4/SHOC2-like"/>
</dbReference>
<dbReference type="InterPro" id="IPR002182">
    <property type="entry name" value="NB-ARC"/>
</dbReference>
<dbReference type="PANTHER" id="PTHR23155:SF983">
    <property type="entry name" value="NB-ARC DOMAIN CONTAINING PROTEIN, EXPRESSED"/>
    <property type="match status" value="1"/>
</dbReference>
<evidence type="ECO:0000256" key="1">
    <source>
        <dbReference type="ARBA" id="ARBA00008894"/>
    </source>
</evidence>
<proteinExistence type="inferred from homology"/>
<feature type="domain" description="Disease resistance protein winged helix" evidence="10">
    <location>
        <begin position="462"/>
        <end position="533"/>
    </location>
</feature>
<dbReference type="PRINTS" id="PR00364">
    <property type="entry name" value="DISEASERSIST"/>
</dbReference>
<evidence type="ECO:0000256" key="4">
    <source>
        <dbReference type="ARBA" id="ARBA00022741"/>
    </source>
</evidence>
<accession>C5YSD7</accession>
<dbReference type="Pfam" id="PF00931">
    <property type="entry name" value="NB-ARC"/>
    <property type="match status" value="1"/>
</dbReference>
<name>C5YSD7_SORBI</name>
<evidence type="ECO:0000256" key="2">
    <source>
        <dbReference type="ARBA" id="ARBA00022614"/>
    </source>
</evidence>
<dbReference type="GO" id="GO:0006952">
    <property type="term" value="P:defense response"/>
    <property type="evidence" value="ECO:0007669"/>
    <property type="project" value="UniProtKB-KW"/>
</dbReference>
<dbReference type="InParanoid" id="C5YSD7"/>
<keyword evidence="3" id="KW-0677">Repeat</keyword>
<feature type="compositionally biased region" description="Low complexity" evidence="7">
    <location>
        <begin position="173"/>
        <end position="183"/>
    </location>
</feature>
<keyword evidence="4" id="KW-0547">Nucleotide-binding</keyword>
<keyword evidence="13" id="KW-1185">Reference proteome</keyword>
<dbReference type="Gene3D" id="3.80.10.10">
    <property type="entry name" value="Ribonuclease Inhibitor"/>
    <property type="match status" value="1"/>
</dbReference>
<dbReference type="eggNOG" id="KOG4658">
    <property type="taxonomic scope" value="Eukaryota"/>
</dbReference>
<dbReference type="GO" id="GO:0051707">
    <property type="term" value="P:response to other organism"/>
    <property type="evidence" value="ECO:0007669"/>
    <property type="project" value="UniProtKB-ARBA"/>
</dbReference>
<dbReference type="Proteomes" id="UP000000768">
    <property type="component" value="Chromosome 8"/>
</dbReference>
<evidence type="ECO:0000256" key="3">
    <source>
        <dbReference type="ARBA" id="ARBA00022737"/>
    </source>
</evidence>